<name>A0A4S4BKN0_9BACI</name>
<accession>A0A4S4BKN0</accession>
<proteinExistence type="inferred from homology"/>
<dbReference type="PROSITE" id="PS51257">
    <property type="entry name" value="PROKAR_LIPOPROTEIN"/>
    <property type="match status" value="1"/>
</dbReference>
<keyword evidence="5" id="KW-0564">Palmitate</keyword>
<evidence type="ECO:0000313" key="10">
    <source>
        <dbReference type="EMBL" id="THF75068.1"/>
    </source>
</evidence>
<evidence type="ECO:0000256" key="3">
    <source>
        <dbReference type="ARBA" id="ARBA00022448"/>
    </source>
</evidence>
<protein>
    <recommendedName>
        <fullName evidence="8">Putative aliphatic sulfonates-binding protein</fullName>
    </recommendedName>
</protein>
<evidence type="ECO:0000256" key="6">
    <source>
        <dbReference type="ARBA" id="ARBA00023288"/>
    </source>
</evidence>
<dbReference type="OrthoDB" id="286202at2"/>
<evidence type="ECO:0000256" key="2">
    <source>
        <dbReference type="ARBA" id="ARBA00010742"/>
    </source>
</evidence>
<dbReference type="PANTHER" id="PTHR30024">
    <property type="entry name" value="ALIPHATIC SULFONATES-BINDING PROTEIN-RELATED"/>
    <property type="match status" value="1"/>
</dbReference>
<dbReference type="GO" id="GO:0016020">
    <property type="term" value="C:membrane"/>
    <property type="evidence" value="ECO:0007669"/>
    <property type="project" value="InterPro"/>
</dbReference>
<dbReference type="InterPro" id="IPR001638">
    <property type="entry name" value="Solute-binding_3/MltF_N"/>
</dbReference>
<dbReference type="InterPro" id="IPR010067">
    <property type="entry name" value="ABC_SsuA_sub-bd"/>
</dbReference>
<dbReference type="SUPFAM" id="SSF53850">
    <property type="entry name" value="Periplasmic binding protein-like II"/>
    <property type="match status" value="1"/>
</dbReference>
<evidence type="ECO:0000313" key="11">
    <source>
        <dbReference type="Proteomes" id="UP000310334"/>
    </source>
</evidence>
<dbReference type="Pfam" id="PF09084">
    <property type="entry name" value="NMT1"/>
    <property type="match status" value="1"/>
</dbReference>
<comment type="caution">
    <text evidence="10">The sequence shown here is derived from an EMBL/GenBank/DDBJ whole genome shotgun (WGS) entry which is preliminary data.</text>
</comment>
<organism evidence="10 11">
    <name type="scientific">Metabacillus sediminilitoris</name>
    <dbReference type="NCBI Taxonomy" id="2567941"/>
    <lineage>
        <taxon>Bacteria</taxon>
        <taxon>Bacillati</taxon>
        <taxon>Bacillota</taxon>
        <taxon>Bacilli</taxon>
        <taxon>Bacillales</taxon>
        <taxon>Bacillaceae</taxon>
        <taxon>Metabacillus</taxon>
    </lineage>
</organism>
<dbReference type="FunFam" id="3.40.190.10:FF:000050">
    <property type="entry name" value="Sulfonate ABC transporter substrate-binding protein"/>
    <property type="match status" value="1"/>
</dbReference>
<comment type="function">
    <text evidence="7">Part of a binding-protein-dependent transport system for aliphatic sulfonates. Putative binding protein.</text>
</comment>
<feature type="domain" description="Solute-binding protein family 3/N-terminal" evidence="9">
    <location>
        <begin position="50"/>
        <end position="262"/>
    </location>
</feature>
<dbReference type="NCBIfam" id="TIGR01728">
    <property type="entry name" value="SsuA_fam"/>
    <property type="match status" value="1"/>
</dbReference>
<keyword evidence="11" id="KW-1185">Reference proteome</keyword>
<evidence type="ECO:0000259" key="9">
    <source>
        <dbReference type="SMART" id="SM00062"/>
    </source>
</evidence>
<dbReference type="Proteomes" id="UP000310334">
    <property type="component" value="Unassembled WGS sequence"/>
</dbReference>
<comment type="similarity">
    <text evidence="2">Belongs to the bacterial solute-binding protein SsuA/TauA family.</text>
</comment>
<evidence type="ECO:0000256" key="1">
    <source>
        <dbReference type="ARBA" id="ARBA00004418"/>
    </source>
</evidence>
<evidence type="ECO:0000256" key="8">
    <source>
        <dbReference type="ARBA" id="ARBA00070228"/>
    </source>
</evidence>
<dbReference type="EMBL" id="SSNT01000030">
    <property type="protein sequence ID" value="THF75068.1"/>
    <property type="molecule type" value="Genomic_DNA"/>
</dbReference>
<dbReference type="RefSeq" id="WP_136358723.1">
    <property type="nucleotide sequence ID" value="NZ_CP046266.1"/>
</dbReference>
<evidence type="ECO:0000256" key="4">
    <source>
        <dbReference type="ARBA" id="ARBA00022729"/>
    </source>
</evidence>
<dbReference type="Gene3D" id="3.40.190.10">
    <property type="entry name" value="Periplasmic binding protein-like II"/>
    <property type="match status" value="2"/>
</dbReference>
<dbReference type="GO" id="GO:0042597">
    <property type="term" value="C:periplasmic space"/>
    <property type="evidence" value="ECO:0007669"/>
    <property type="project" value="UniProtKB-SubCell"/>
</dbReference>
<dbReference type="SMART" id="SM00062">
    <property type="entry name" value="PBPb"/>
    <property type="match status" value="1"/>
</dbReference>
<keyword evidence="4" id="KW-0732">Signal</keyword>
<gene>
    <name evidence="10" type="ORF">E6W99_24345</name>
</gene>
<dbReference type="GO" id="GO:0042626">
    <property type="term" value="F:ATPase-coupled transmembrane transporter activity"/>
    <property type="evidence" value="ECO:0007669"/>
    <property type="project" value="InterPro"/>
</dbReference>
<dbReference type="InterPro" id="IPR015168">
    <property type="entry name" value="SsuA/THI5"/>
</dbReference>
<evidence type="ECO:0000256" key="5">
    <source>
        <dbReference type="ARBA" id="ARBA00023139"/>
    </source>
</evidence>
<keyword evidence="3" id="KW-0813">Transport</keyword>
<evidence type="ECO:0000256" key="7">
    <source>
        <dbReference type="ARBA" id="ARBA00055538"/>
    </source>
</evidence>
<keyword evidence="6" id="KW-0449">Lipoprotein</keyword>
<sequence>MKTIHKNWKNKVFLIFLLAVLSILSACGAGQVTSSGGESQEKTIINIGVQGKVGVLNYARNEKIFEKAFENEIVEIKWAEFTSGPPHFEAIASGRLDFGATGGTPLIAGQAGGIDFRAIGVTSDGRKNYAILARKDATFKSIEDIKGKKVAVAPGSGSSNFLFAALDKNGLSAKDIEIVPLQPDEARAAFENGSVDVWAIWEPYLTTAIHQLGAVPILTSEDINLLSPGFLISRTGFTEEHPEYTELFLKAYEDARKEYDENIETISKELAEVQGVDEKIILEVNEKTESILSPTTDEFAKAQQEQADFLYEEGVIDKKIDISKVIDNTFVDNALK</sequence>
<comment type="subcellular location">
    <subcellularLocation>
        <location evidence="1">Periplasm</location>
    </subcellularLocation>
</comment>
<dbReference type="PANTHER" id="PTHR30024:SF42">
    <property type="entry name" value="ALIPHATIC SULFONATES-BINDING PROTEIN-RELATED"/>
    <property type="match status" value="1"/>
</dbReference>
<reference evidence="10 11" key="1">
    <citation type="submission" date="2019-04" db="EMBL/GenBank/DDBJ databases">
        <title>Bacillus sediminilitoris sp. nov., isolated from a tidal flat sediment on the East China Sea.</title>
        <authorList>
            <person name="Wei Y."/>
            <person name="Mao H."/>
            <person name="Fang J."/>
        </authorList>
    </citation>
    <scope>NUCLEOTIDE SEQUENCE [LARGE SCALE GENOMIC DNA]</scope>
    <source>
        <strain evidence="10 11">DSL-17</strain>
    </source>
</reference>
<dbReference type="AlphaFoldDB" id="A0A4S4BKN0"/>